<dbReference type="AlphaFoldDB" id="A0A0V0U5S5"/>
<evidence type="ECO:0000313" key="2">
    <source>
        <dbReference type="Proteomes" id="UP000055048"/>
    </source>
</evidence>
<sequence length="150" mass="17082">MTTAREKLHALASAEMFIPLKTVHDEQQLVLLFGLLPICQKQAQQLGLNFKRKDIHCAQQEKHSLLGHWHKFLWSRAIVVELNVRLGSYEQLILKDAIVAVKNVVISRLKAGAAVLPSHQRGDRLQLLNTGVPNQTYPIDERDKSRTFSR</sequence>
<protein>
    <submittedName>
        <fullName evidence="1">Uncharacterized protein</fullName>
    </submittedName>
</protein>
<organism evidence="1 2">
    <name type="scientific">Trichinella murrelli</name>
    <dbReference type="NCBI Taxonomy" id="144512"/>
    <lineage>
        <taxon>Eukaryota</taxon>
        <taxon>Metazoa</taxon>
        <taxon>Ecdysozoa</taxon>
        <taxon>Nematoda</taxon>
        <taxon>Enoplea</taxon>
        <taxon>Dorylaimia</taxon>
        <taxon>Trichinellida</taxon>
        <taxon>Trichinellidae</taxon>
        <taxon>Trichinella</taxon>
    </lineage>
</organism>
<evidence type="ECO:0000313" key="1">
    <source>
        <dbReference type="EMBL" id="KRX46534.1"/>
    </source>
</evidence>
<proteinExistence type="predicted"/>
<dbReference type="Proteomes" id="UP000055048">
    <property type="component" value="Unassembled WGS sequence"/>
</dbReference>
<name>A0A0V0U5S5_9BILA</name>
<comment type="caution">
    <text evidence="1">The sequence shown here is derived from an EMBL/GenBank/DDBJ whole genome shotgun (WGS) entry which is preliminary data.</text>
</comment>
<accession>A0A0V0U5S5</accession>
<gene>
    <name evidence="1" type="ORF">T05_11002</name>
</gene>
<keyword evidence="2" id="KW-1185">Reference proteome</keyword>
<reference evidence="1 2" key="1">
    <citation type="submission" date="2015-01" db="EMBL/GenBank/DDBJ databases">
        <title>Evolution of Trichinella species and genotypes.</title>
        <authorList>
            <person name="Korhonen P.K."/>
            <person name="Edoardo P."/>
            <person name="Giuseppe L.R."/>
            <person name="Gasser R.B."/>
        </authorList>
    </citation>
    <scope>NUCLEOTIDE SEQUENCE [LARGE SCALE GENOMIC DNA]</scope>
    <source>
        <strain evidence="1">ISS417</strain>
    </source>
</reference>
<dbReference type="OrthoDB" id="5918516at2759"/>
<dbReference type="EMBL" id="JYDJ01000056">
    <property type="protein sequence ID" value="KRX46534.1"/>
    <property type="molecule type" value="Genomic_DNA"/>
</dbReference>